<sequence length="40" mass="4507">MKIKLGILGYETDFHYVNVNDETIKPKSEHGVISGGIKFQ</sequence>
<comment type="caution">
    <text evidence="1">The sequence shown here is derived from an EMBL/GenBank/DDBJ whole genome shotgun (WGS) entry which is preliminary data.</text>
</comment>
<accession>X1BVZ8</accession>
<protein>
    <submittedName>
        <fullName evidence="1">Uncharacterized protein</fullName>
    </submittedName>
</protein>
<gene>
    <name evidence="1" type="ORF">S01H4_47440</name>
</gene>
<organism evidence="1">
    <name type="scientific">marine sediment metagenome</name>
    <dbReference type="NCBI Taxonomy" id="412755"/>
    <lineage>
        <taxon>unclassified sequences</taxon>
        <taxon>metagenomes</taxon>
        <taxon>ecological metagenomes</taxon>
    </lineage>
</organism>
<reference evidence="1" key="1">
    <citation type="journal article" date="2014" name="Front. Microbiol.">
        <title>High frequency of phylogenetically diverse reductive dehalogenase-homologous genes in deep subseafloor sedimentary metagenomes.</title>
        <authorList>
            <person name="Kawai M."/>
            <person name="Futagami T."/>
            <person name="Toyoda A."/>
            <person name="Takaki Y."/>
            <person name="Nishi S."/>
            <person name="Hori S."/>
            <person name="Arai W."/>
            <person name="Tsubouchi T."/>
            <person name="Morono Y."/>
            <person name="Uchiyama I."/>
            <person name="Ito T."/>
            <person name="Fujiyama A."/>
            <person name="Inagaki F."/>
            <person name="Takami H."/>
        </authorList>
    </citation>
    <scope>NUCLEOTIDE SEQUENCE</scope>
    <source>
        <strain evidence="1">Expedition CK06-06</strain>
    </source>
</reference>
<name>X1BVZ8_9ZZZZ</name>
<dbReference type="AlphaFoldDB" id="X1BVZ8"/>
<feature type="non-terminal residue" evidence="1">
    <location>
        <position position="40"/>
    </location>
</feature>
<proteinExistence type="predicted"/>
<evidence type="ECO:0000313" key="1">
    <source>
        <dbReference type="EMBL" id="GAG99230.1"/>
    </source>
</evidence>
<dbReference type="EMBL" id="BART01026631">
    <property type="protein sequence ID" value="GAG99230.1"/>
    <property type="molecule type" value="Genomic_DNA"/>
</dbReference>